<evidence type="ECO:0000313" key="3">
    <source>
        <dbReference type="Proteomes" id="UP000045706"/>
    </source>
</evidence>
<dbReference type="EMBL" id="CVQI01001113">
    <property type="protein sequence ID" value="CRK06295.1"/>
    <property type="molecule type" value="Genomic_DNA"/>
</dbReference>
<dbReference type="Proteomes" id="UP000045706">
    <property type="component" value="Unassembled WGS sequence"/>
</dbReference>
<evidence type="ECO:0000313" key="2">
    <source>
        <dbReference type="EMBL" id="CRK06295.1"/>
    </source>
</evidence>
<dbReference type="AlphaFoldDB" id="A0A0G4KK28"/>
<reference evidence="3" key="1">
    <citation type="submission" date="2015-05" db="EMBL/GenBank/DDBJ databases">
        <authorList>
            <person name="Fogelqvist Johan"/>
        </authorList>
    </citation>
    <scope>NUCLEOTIDE SEQUENCE [LARGE SCALE GENOMIC DNA]</scope>
</reference>
<proteinExistence type="predicted"/>
<sequence>MSSTVAILGTTRQQADTTSCLACRQSASQPASGRGLSSRRDPRKLHRRLFLVPSEERPTHTLQVNNCASSMHDMASPMRVKSAEQFHSRCSSELDKNSDATGHAWIPPVSLRLSTSAPRTAVLMNSCISGANTSSDPYITKKPQRGLAFAHN</sequence>
<name>A0A0G4KK28_VERLO</name>
<feature type="region of interest" description="Disordered" evidence="1">
    <location>
        <begin position="24"/>
        <end position="44"/>
    </location>
</feature>
<organism evidence="2 3">
    <name type="scientific">Verticillium longisporum</name>
    <name type="common">Verticillium dahliae var. longisporum</name>
    <dbReference type="NCBI Taxonomy" id="100787"/>
    <lineage>
        <taxon>Eukaryota</taxon>
        <taxon>Fungi</taxon>
        <taxon>Dikarya</taxon>
        <taxon>Ascomycota</taxon>
        <taxon>Pezizomycotina</taxon>
        <taxon>Sordariomycetes</taxon>
        <taxon>Hypocreomycetidae</taxon>
        <taxon>Glomerellales</taxon>
        <taxon>Plectosphaerellaceae</taxon>
        <taxon>Verticillium</taxon>
    </lineage>
</organism>
<accession>A0A0G4KK28</accession>
<protein>
    <submittedName>
        <fullName evidence="2">Uncharacterized protein</fullName>
    </submittedName>
</protein>
<gene>
    <name evidence="2" type="ORF">BN1723_001711</name>
</gene>
<evidence type="ECO:0000256" key="1">
    <source>
        <dbReference type="SAM" id="MobiDB-lite"/>
    </source>
</evidence>